<dbReference type="GO" id="GO:0016787">
    <property type="term" value="F:hydrolase activity"/>
    <property type="evidence" value="ECO:0007669"/>
    <property type="project" value="InterPro"/>
</dbReference>
<evidence type="ECO:0000256" key="2">
    <source>
        <dbReference type="SAM" id="SignalP"/>
    </source>
</evidence>
<dbReference type="AlphaFoldDB" id="A0AAD3CRK6"/>
<proteinExistence type="predicted"/>
<organism evidence="3 4">
    <name type="scientific">Chaetoceros tenuissimus</name>
    <dbReference type="NCBI Taxonomy" id="426638"/>
    <lineage>
        <taxon>Eukaryota</taxon>
        <taxon>Sar</taxon>
        <taxon>Stramenopiles</taxon>
        <taxon>Ochrophyta</taxon>
        <taxon>Bacillariophyta</taxon>
        <taxon>Coscinodiscophyceae</taxon>
        <taxon>Chaetocerotophycidae</taxon>
        <taxon>Chaetocerotales</taxon>
        <taxon>Chaetocerotaceae</taxon>
        <taxon>Chaetoceros</taxon>
    </lineage>
</organism>
<dbReference type="Pfam" id="PF03283">
    <property type="entry name" value="PAE"/>
    <property type="match status" value="2"/>
</dbReference>
<evidence type="ECO:0000313" key="4">
    <source>
        <dbReference type="Proteomes" id="UP001054902"/>
    </source>
</evidence>
<dbReference type="Proteomes" id="UP001054902">
    <property type="component" value="Unassembled WGS sequence"/>
</dbReference>
<name>A0AAD3CRK6_9STRA</name>
<dbReference type="InterPro" id="IPR004963">
    <property type="entry name" value="PAE/NOTUM"/>
</dbReference>
<dbReference type="EMBL" id="BLLK01000038">
    <property type="protein sequence ID" value="GFH49765.1"/>
    <property type="molecule type" value="Genomic_DNA"/>
</dbReference>
<feature type="compositionally biased region" description="Polar residues" evidence="1">
    <location>
        <begin position="510"/>
        <end position="529"/>
    </location>
</feature>
<protein>
    <recommendedName>
        <fullName evidence="5">Pectin acetylesterase</fullName>
    </recommendedName>
</protein>
<evidence type="ECO:0000313" key="3">
    <source>
        <dbReference type="EMBL" id="GFH49765.1"/>
    </source>
</evidence>
<gene>
    <name evidence="3" type="ORF">CTEN210_06241</name>
</gene>
<keyword evidence="4" id="KW-1185">Reference proteome</keyword>
<dbReference type="PANTHER" id="PTHR21562:SF122">
    <property type="entry name" value="PALMITOLEOYL-PROTEIN CARBOXYLESTERASE NOTUM"/>
    <property type="match status" value="1"/>
</dbReference>
<feature type="signal peptide" evidence="2">
    <location>
        <begin position="1"/>
        <end position="22"/>
    </location>
</feature>
<accession>A0AAD3CRK6</accession>
<sequence length="756" mass="83038">MKVKVSLFMLALATILPLGAFASSSDDDDKQDMTLVKLPESTSPGGRCMDGSMAGYYIREGTDPSLFVIHLKGGGGCRDKIECDKRSTTTVGTSDVWSDTKRGTNFLDQDCDINPDFCRATAIHVMYCTSDSHRGSNDKPSEESFGYYFDGFLNFQAIIEKLIAEKGLGNASNVMLTGGSAGAIGALFNVDWLANRLSNVTVKSVPLAGWYTPGALADDLPVPYPPSDYPNFAAGDKGNTIYDIIQAGESPVDVWNITDALPADCLAEYGDEVGWWVCASAHFAYKYIKSSIFMVHTQYDSNQIFSGSQAPQVPANETEVDTVKRYVQFWGNATRESLQLIINDEYVTQKDHTDGVFAASCITHGTPGNVEIDGQTYRELVHDWFFQNGNFDDDKYKLIETCDPLEGNEDYVIPCNEAPSCEYKRSFDPDPYTCAAQLDLEGCLESFGSKTACISCASENSASLADAGCREKIVTAICTYAQNNEIPDEFGGDGVVIGDDDDEGFLPSSKPFTSPSSNPSLTSKPSAETPSADPVDCSNDPAYKFRIRRGKLRKCKFISTKNLANRKKRRAKYCYENDGFTVSPTGAACSLACGLCDSPLYPSVSPSLSLTPTTECSKPGQKSFQVEVNLDSSIKENFIVVKKRAKVCTINQCPFSKTVFRRNQRQFDIPNGSYNWRKCLNPNNCYLFQIFEAKKVGDGFTNKSGNYTVTWDGNVVKSSKFNTPGNLRKETVKFGNCDPISQQKVTSEQHKSTIFE</sequence>
<comment type="caution">
    <text evidence="3">The sequence shown here is derived from an EMBL/GenBank/DDBJ whole genome shotgun (WGS) entry which is preliminary data.</text>
</comment>
<reference evidence="3 4" key="1">
    <citation type="journal article" date="2021" name="Sci. Rep.">
        <title>The genome of the diatom Chaetoceros tenuissimus carries an ancient integrated fragment of an extant virus.</title>
        <authorList>
            <person name="Hongo Y."/>
            <person name="Kimura K."/>
            <person name="Takaki Y."/>
            <person name="Yoshida Y."/>
            <person name="Baba S."/>
            <person name="Kobayashi G."/>
            <person name="Nagasaki K."/>
            <person name="Hano T."/>
            <person name="Tomaru Y."/>
        </authorList>
    </citation>
    <scope>NUCLEOTIDE SEQUENCE [LARGE SCALE GENOMIC DNA]</scope>
    <source>
        <strain evidence="3 4">NIES-3715</strain>
    </source>
</reference>
<dbReference type="PANTHER" id="PTHR21562">
    <property type="entry name" value="NOTUM-RELATED"/>
    <property type="match status" value="1"/>
</dbReference>
<keyword evidence="2" id="KW-0732">Signal</keyword>
<feature type="chain" id="PRO_5042206886" description="Pectin acetylesterase" evidence="2">
    <location>
        <begin position="23"/>
        <end position="756"/>
    </location>
</feature>
<evidence type="ECO:0008006" key="5">
    <source>
        <dbReference type="Google" id="ProtNLM"/>
    </source>
</evidence>
<feature type="region of interest" description="Disordered" evidence="1">
    <location>
        <begin position="506"/>
        <end position="535"/>
    </location>
</feature>
<evidence type="ECO:0000256" key="1">
    <source>
        <dbReference type="SAM" id="MobiDB-lite"/>
    </source>
</evidence>